<keyword evidence="1" id="KW-0472">Membrane</keyword>
<evidence type="ECO:0000313" key="2">
    <source>
        <dbReference type="EMBL" id="KAK4797852.1"/>
    </source>
</evidence>
<dbReference type="EMBL" id="JAXQNO010000005">
    <property type="protein sequence ID" value="KAK4797852.1"/>
    <property type="molecule type" value="Genomic_DNA"/>
</dbReference>
<keyword evidence="3" id="KW-1185">Reference proteome</keyword>
<proteinExistence type="predicted"/>
<evidence type="ECO:0000256" key="1">
    <source>
        <dbReference type="SAM" id="Phobius"/>
    </source>
</evidence>
<evidence type="ECO:0008006" key="4">
    <source>
        <dbReference type="Google" id="ProtNLM"/>
    </source>
</evidence>
<dbReference type="AlphaFoldDB" id="A0AAN7RCL0"/>
<keyword evidence="1" id="KW-1133">Transmembrane helix</keyword>
<accession>A0AAN7RCL0</accession>
<reference evidence="2 3" key="1">
    <citation type="journal article" date="2023" name="Hortic Res">
        <title>Pangenome of water caltrop reveals structural variations and asymmetric subgenome divergence after allopolyploidization.</title>
        <authorList>
            <person name="Zhang X."/>
            <person name="Chen Y."/>
            <person name="Wang L."/>
            <person name="Yuan Y."/>
            <person name="Fang M."/>
            <person name="Shi L."/>
            <person name="Lu R."/>
            <person name="Comes H.P."/>
            <person name="Ma Y."/>
            <person name="Chen Y."/>
            <person name="Huang G."/>
            <person name="Zhou Y."/>
            <person name="Zheng Z."/>
            <person name="Qiu Y."/>
        </authorList>
    </citation>
    <scope>NUCLEOTIDE SEQUENCE [LARGE SCALE GENOMIC DNA]</scope>
    <source>
        <strain evidence="2">F231</strain>
    </source>
</reference>
<feature type="transmembrane region" description="Helical" evidence="1">
    <location>
        <begin position="39"/>
        <end position="58"/>
    </location>
</feature>
<sequence>MHVSGEMIAFSQTKSPQNKKHFSVVSFRSSDSAYHHRRAMAGSIHVTAISLLLMLMFLSPCLGITDAPFVVVQKESLPQPTQVRH</sequence>
<protein>
    <recommendedName>
        <fullName evidence="4">Transmembrane protein</fullName>
    </recommendedName>
</protein>
<organism evidence="2 3">
    <name type="scientific">Trapa natans</name>
    <name type="common">Water chestnut</name>
    <dbReference type="NCBI Taxonomy" id="22666"/>
    <lineage>
        <taxon>Eukaryota</taxon>
        <taxon>Viridiplantae</taxon>
        <taxon>Streptophyta</taxon>
        <taxon>Embryophyta</taxon>
        <taxon>Tracheophyta</taxon>
        <taxon>Spermatophyta</taxon>
        <taxon>Magnoliopsida</taxon>
        <taxon>eudicotyledons</taxon>
        <taxon>Gunneridae</taxon>
        <taxon>Pentapetalae</taxon>
        <taxon>rosids</taxon>
        <taxon>malvids</taxon>
        <taxon>Myrtales</taxon>
        <taxon>Lythraceae</taxon>
        <taxon>Trapa</taxon>
    </lineage>
</organism>
<keyword evidence="1" id="KW-0812">Transmembrane</keyword>
<comment type="caution">
    <text evidence="2">The sequence shown here is derived from an EMBL/GenBank/DDBJ whole genome shotgun (WGS) entry which is preliminary data.</text>
</comment>
<gene>
    <name evidence="2" type="ORF">SAY86_030178</name>
</gene>
<dbReference type="Proteomes" id="UP001346149">
    <property type="component" value="Unassembled WGS sequence"/>
</dbReference>
<evidence type="ECO:0000313" key="3">
    <source>
        <dbReference type="Proteomes" id="UP001346149"/>
    </source>
</evidence>
<name>A0AAN7RCL0_TRANT</name>